<dbReference type="InterPro" id="IPR003661">
    <property type="entry name" value="HisK_dim/P_dom"/>
</dbReference>
<proteinExistence type="predicted"/>
<evidence type="ECO:0000256" key="9">
    <source>
        <dbReference type="ARBA" id="ARBA00022777"/>
    </source>
</evidence>
<evidence type="ECO:0000259" key="25">
    <source>
        <dbReference type="PROSITE" id="PS50894"/>
    </source>
</evidence>
<dbReference type="Gene3D" id="3.40.50.2300">
    <property type="match status" value="2"/>
</dbReference>
<dbReference type="FunFam" id="3.30.565.10:FF:000010">
    <property type="entry name" value="Sensor histidine kinase RcsC"/>
    <property type="match status" value="1"/>
</dbReference>
<sequence length="1556" mass="170462">MADISFGNGMRIRSKLMLLLATLSLIPLLLVGWIMLGQARAGLEQQVFAQLEYIRNAKISAVEGYLARSHADISVLSEASHMGAALDAFASAMKGDGTIDQTDYDYFESLEYGEAFHKFVTEYGYEDLLLITAAGDVVYSLKRQADLGQNLLVGPLSKSELGGKFEEGLEQIVATDFAIYAPSSGQLISFLLAPIAIQGEKIGVVALKRTTAAINQIMLERAGMRQTGEAYLVGPDNRMRSDSFLQPESHSARASFMQPESGRVDTTAARAALAGETGLGVVHDYRGVSVLSAYAPLQFNDTLQFALMAEMDEAEAFATIHHLKQMMWLVTIGVLLLVLLASAWIAQRVTRPILQLTEASQAMADGDLKQRAIVGSQDELGQLADNFNQMRRAIRDKISEVEQQREALDRANDELEFQVQQRTEALEETQQRFELAVRGSGDALWEFESRSQKSWFSPRLLTMLGYGEEELSFTWRVWESQLHPQDHLATLAAFQAHLAEDVVYDVECRMRRKGGAYLWCRIRGGSLRDAQGRAYRTSGSVTDISQRKAAEEAVLAREQELQEILDLAPIGFGVAVEGKVRYVNRRVREMFNSEVGQDIEPLHADKAQLASMLARTAKDEVIRDMEMTMRAPDGGLLDTLASFKRTQFAGEQGLQAWFYDITPLKRLTEELAAGRTQLQIILDSIPSIIFTKDRDERHLLINDYFTTALGITPEEVIGKTVFDFDLPDDAVQQIHTQDRKVLDEGELIEYEETLPSPQGEARYYITRKIPLRDGQGRIIGLVGIATDITERRETEEVVMRAKEAAEAATRAKSDFLANISHEIRTPMNAIIGMSYLALQTELTPKQRNYIAKTHRSAESLLGIINDILDFSKIEAGKLDMEAVSFRLEDVLENLANLLGLKTEERGIELLFDLQAELPTALVGDPLRLGQILVNLGNNAAKFTEQGEVVIAIGVEQQSEAQATLCFAVRDSGIGMSAEQQAKLFQSFSQADSSTTRKFGGTGLGLAISKKLAELMGGRIWVESAPGVGSTFSFTARFDKQRGERSPRRTLSNELGALRVLVVDDNASAREILSAMLAQFGLRPDQAATGVEAIAMLEAAVQSDPYKLMLVDWRMPSMDGVETARRIVQDEKLGEPPVMIMVTAYGREEALAAAEGVAIQGFLTKPVTASSMLDGVMDALGLQGGSGAQHARRGLDDHLQAAQRLSGAKVLLVEDNEINQELALELLKGAGIGVRVANNGQEALELLAEERFDGVLMDCQMPVMDGYTATRRIRQHADFGEIPVLAMTANAMAGDREKALDAGMNDHIAKPINLHDMFSTMARWITPAEPVVVEAAAPSKVSEVISIPELPGIDTLEGLATTQNNPALYQRLLHKFLQSQGDFATQFDAALSSEDAAAPQRLAHTIKGVAGNIGAKGVQQAAAELESAHSEVAHSEVVYSEVVYSEVQQAALKALVQALEPVLAGLQAWLDSQQGRAPQRGDESALDRPKLAGLIHQLEALLADDDADSSSVAEEIQQLPGLPLEAKALQEICQQIEGYDFEAALDMIPQLKEQMGV</sequence>
<keyword evidence="13 19" id="KW-0472">Membrane</keyword>
<dbReference type="CDD" id="cd00130">
    <property type="entry name" value="PAS"/>
    <property type="match status" value="2"/>
</dbReference>
<dbReference type="PROSITE" id="PS50110">
    <property type="entry name" value="RESPONSE_REGULATORY"/>
    <property type="match status" value="2"/>
</dbReference>
<keyword evidence="4" id="KW-1003">Cell membrane</keyword>
<evidence type="ECO:0000256" key="1">
    <source>
        <dbReference type="ARBA" id="ARBA00000085"/>
    </source>
</evidence>
<dbReference type="Pfam" id="PF00512">
    <property type="entry name" value="HisKA"/>
    <property type="match status" value="1"/>
</dbReference>
<evidence type="ECO:0000256" key="12">
    <source>
        <dbReference type="ARBA" id="ARBA00023012"/>
    </source>
</evidence>
<reference evidence="26" key="1">
    <citation type="submission" date="2015-04" db="EMBL/GenBank/DDBJ databases">
        <authorList>
            <person name="Syromyatnikov M.Y."/>
            <person name="Popov V.N."/>
        </authorList>
    </citation>
    <scope>NUCLEOTIDE SEQUENCE</scope>
    <source>
        <strain evidence="26">MO-1</strain>
    </source>
</reference>
<evidence type="ECO:0000256" key="7">
    <source>
        <dbReference type="ARBA" id="ARBA00022692"/>
    </source>
</evidence>
<keyword evidence="6 26" id="KW-0808">Transferase</keyword>
<dbReference type="InterPro" id="IPR001610">
    <property type="entry name" value="PAC"/>
</dbReference>
<comment type="subcellular location">
    <subcellularLocation>
        <location evidence="2">Cell membrane</location>
        <topology evidence="2">Multi-pass membrane protein</topology>
    </subcellularLocation>
</comment>
<evidence type="ECO:0000256" key="5">
    <source>
        <dbReference type="ARBA" id="ARBA00022553"/>
    </source>
</evidence>
<dbReference type="CDD" id="cd16922">
    <property type="entry name" value="HATPase_EvgS-ArcB-TorS-like"/>
    <property type="match status" value="1"/>
</dbReference>
<dbReference type="InterPro" id="IPR008207">
    <property type="entry name" value="Sig_transdc_His_kin_Hpt_dom"/>
</dbReference>
<dbReference type="Pfam" id="PF00072">
    <property type="entry name" value="Response_reg"/>
    <property type="match status" value="2"/>
</dbReference>
<dbReference type="PROSITE" id="PS50112">
    <property type="entry name" value="PAS"/>
    <property type="match status" value="1"/>
</dbReference>
<dbReference type="SUPFAM" id="SSF158472">
    <property type="entry name" value="HAMP domain-like"/>
    <property type="match status" value="1"/>
</dbReference>
<evidence type="ECO:0000259" key="20">
    <source>
        <dbReference type="PROSITE" id="PS50109"/>
    </source>
</evidence>
<dbReference type="SUPFAM" id="SSF47226">
    <property type="entry name" value="Histidine-containing phosphotransfer domain, HPT domain"/>
    <property type="match status" value="1"/>
</dbReference>
<evidence type="ECO:0000313" key="26">
    <source>
        <dbReference type="EMBL" id="CRH04314.1"/>
    </source>
</evidence>
<dbReference type="InterPro" id="IPR004358">
    <property type="entry name" value="Sig_transdc_His_kin-like_C"/>
</dbReference>
<dbReference type="Gene3D" id="1.10.287.130">
    <property type="match status" value="1"/>
</dbReference>
<dbReference type="EMBL" id="LO017727">
    <property type="protein sequence ID" value="CRH04314.1"/>
    <property type="molecule type" value="Genomic_DNA"/>
</dbReference>
<dbReference type="PROSITE" id="PS50885">
    <property type="entry name" value="HAMP"/>
    <property type="match status" value="1"/>
</dbReference>
<dbReference type="Gene3D" id="3.30.450.20">
    <property type="entry name" value="PAS domain"/>
    <property type="match status" value="3"/>
</dbReference>
<dbReference type="SMART" id="SM00086">
    <property type="entry name" value="PAC"/>
    <property type="match status" value="3"/>
</dbReference>
<dbReference type="Pfam" id="PF02518">
    <property type="entry name" value="HATPase_c"/>
    <property type="match status" value="1"/>
</dbReference>
<keyword evidence="11 19" id="KW-1133">Transmembrane helix</keyword>
<feature type="modified residue" description="4-aspartylphosphate" evidence="17">
    <location>
        <position position="1257"/>
    </location>
</feature>
<evidence type="ECO:0000256" key="14">
    <source>
        <dbReference type="ARBA" id="ARBA00064003"/>
    </source>
</evidence>
<feature type="domain" description="PAS" evidence="22">
    <location>
        <begin position="674"/>
        <end position="729"/>
    </location>
</feature>
<keyword evidence="12" id="KW-0902">Two-component regulatory system</keyword>
<evidence type="ECO:0000256" key="6">
    <source>
        <dbReference type="ARBA" id="ARBA00022679"/>
    </source>
</evidence>
<evidence type="ECO:0000256" key="8">
    <source>
        <dbReference type="ARBA" id="ARBA00022741"/>
    </source>
</evidence>
<dbReference type="InterPro" id="IPR036097">
    <property type="entry name" value="HisK_dim/P_sf"/>
</dbReference>
<evidence type="ECO:0000259" key="21">
    <source>
        <dbReference type="PROSITE" id="PS50110"/>
    </source>
</evidence>
<dbReference type="InterPro" id="IPR011006">
    <property type="entry name" value="CheY-like_superfamily"/>
</dbReference>
<dbReference type="InterPro" id="IPR000700">
    <property type="entry name" value="PAS-assoc_C"/>
</dbReference>
<dbReference type="SUPFAM" id="SSF55785">
    <property type="entry name" value="PYP-like sensor domain (PAS domain)"/>
    <property type="match status" value="3"/>
</dbReference>
<feature type="domain" description="HAMP" evidence="24">
    <location>
        <begin position="347"/>
        <end position="399"/>
    </location>
</feature>
<evidence type="ECO:0000256" key="16">
    <source>
        <dbReference type="PROSITE-ProRule" id="PRU00110"/>
    </source>
</evidence>
<dbReference type="SMART" id="SM00091">
    <property type="entry name" value="PAS"/>
    <property type="match status" value="3"/>
</dbReference>
<dbReference type="GO" id="GO:0000155">
    <property type="term" value="F:phosphorelay sensor kinase activity"/>
    <property type="evidence" value="ECO:0007669"/>
    <property type="project" value="InterPro"/>
</dbReference>
<evidence type="ECO:0000256" key="3">
    <source>
        <dbReference type="ARBA" id="ARBA00012438"/>
    </source>
</evidence>
<evidence type="ECO:0000256" key="17">
    <source>
        <dbReference type="PROSITE-ProRule" id="PRU00169"/>
    </source>
</evidence>
<dbReference type="CDD" id="cd00082">
    <property type="entry name" value="HisKA"/>
    <property type="match status" value="1"/>
</dbReference>
<feature type="modified residue" description="Phosphohistidine" evidence="16">
    <location>
        <position position="1403"/>
    </location>
</feature>
<accession>A0A1S7LDW6</accession>
<evidence type="ECO:0000259" key="22">
    <source>
        <dbReference type="PROSITE" id="PS50112"/>
    </source>
</evidence>
<keyword evidence="18" id="KW-0175">Coiled coil</keyword>
<evidence type="ECO:0000259" key="24">
    <source>
        <dbReference type="PROSITE" id="PS50885"/>
    </source>
</evidence>
<evidence type="ECO:0000256" key="4">
    <source>
        <dbReference type="ARBA" id="ARBA00022475"/>
    </source>
</evidence>
<feature type="modified residue" description="4-aspartylphosphate" evidence="17">
    <location>
        <position position="1111"/>
    </location>
</feature>
<evidence type="ECO:0000256" key="18">
    <source>
        <dbReference type="SAM" id="Coils"/>
    </source>
</evidence>
<dbReference type="FunFam" id="1.10.287.130:FF:000002">
    <property type="entry name" value="Two-component osmosensing histidine kinase"/>
    <property type="match status" value="1"/>
</dbReference>
<keyword evidence="8" id="KW-0547">Nucleotide-binding</keyword>
<dbReference type="SUPFAM" id="SSF52172">
    <property type="entry name" value="CheY-like"/>
    <property type="match status" value="2"/>
</dbReference>
<keyword evidence="7 19" id="KW-0812">Transmembrane</keyword>
<gene>
    <name evidence="26" type="ORF">MAGMO_0098</name>
</gene>
<dbReference type="SMART" id="SM00448">
    <property type="entry name" value="REC"/>
    <property type="match status" value="2"/>
</dbReference>
<comment type="subunit">
    <text evidence="14">At low DSF concentrations, interacts with RpfF.</text>
</comment>
<evidence type="ECO:0000256" key="19">
    <source>
        <dbReference type="SAM" id="Phobius"/>
    </source>
</evidence>
<feature type="domain" description="PAC" evidence="23">
    <location>
        <begin position="748"/>
        <end position="800"/>
    </location>
</feature>
<evidence type="ECO:0000256" key="15">
    <source>
        <dbReference type="ARBA" id="ARBA00068150"/>
    </source>
</evidence>
<dbReference type="GO" id="GO:0005524">
    <property type="term" value="F:ATP binding"/>
    <property type="evidence" value="ECO:0007669"/>
    <property type="project" value="UniProtKB-KW"/>
</dbReference>
<dbReference type="Gene3D" id="1.20.120.160">
    <property type="entry name" value="HPT domain"/>
    <property type="match status" value="1"/>
</dbReference>
<dbReference type="InterPro" id="IPR000014">
    <property type="entry name" value="PAS"/>
</dbReference>
<dbReference type="InterPro" id="IPR005467">
    <property type="entry name" value="His_kinase_dom"/>
</dbReference>
<dbReference type="PANTHER" id="PTHR45339:SF1">
    <property type="entry name" value="HYBRID SIGNAL TRANSDUCTION HISTIDINE KINASE J"/>
    <property type="match status" value="1"/>
</dbReference>
<feature type="coiled-coil region" evidence="18">
    <location>
        <begin position="384"/>
        <end position="432"/>
    </location>
</feature>
<protein>
    <recommendedName>
        <fullName evidence="15">Sensory/regulatory protein RpfC</fullName>
        <ecNumber evidence="3">2.7.13.3</ecNumber>
    </recommendedName>
</protein>
<dbReference type="Pfam" id="PF08447">
    <property type="entry name" value="PAS_3"/>
    <property type="match status" value="1"/>
</dbReference>
<dbReference type="PROSITE" id="PS50113">
    <property type="entry name" value="PAC"/>
    <property type="match status" value="2"/>
</dbReference>
<dbReference type="Pfam" id="PF01627">
    <property type="entry name" value="Hpt"/>
    <property type="match status" value="1"/>
</dbReference>
<dbReference type="InterPro" id="IPR035965">
    <property type="entry name" value="PAS-like_dom_sf"/>
</dbReference>
<organism evidence="26">
    <name type="scientific">Magnetococcus massalia (strain MO-1)</name>
    <dbReference type="NCBI Taxonomy" id="451514"/>
    <lineage>
        <taxon>Bacteria</taxon>
        <taxon>Pseudomonadati</taxon>
        <taxon>Pseudomonadota</taxon>
        <taxon>Magnetococcia</taxon>
        <taxon>Magnetococcales</taxon>
        <taxon>Magnetococcaceae</taxon>
        <taxon>Magnetococcus</taxon>
    </lineage>
</organism>
<feature type="domain" description="Response regulatory" evidence="21">
    <location>
        <begin position="1208"/>
        <end position="1324"/>
    </location>
</feature>
<dbReference type="SMART" id="SM00388">
    <property type="entry name" value="HisKA"/>
    <property type="match status" value="1"/>
</dbReference>
<keyword evidence="5 17" id="KW-0597">Phosphoprotein</keyword>
<dbReference type="InterPro" id="IPR003594">
    <property type="entry name" value="HATPase_dom"/>
</dbReference>
<dbReference type="SMART" id="SM00387">
    <property type="entry name" value="HATPase_c"/>
    <property type="match status" value="1"/>
</dbReference>
<dbReference type="SUPFAM" id="SSF47384">
    <property type="entry name" value="Homodimeric domain of signal transducing histidine kinase"/>
    <property type="match status" value="1"/>
</dbReference>
<feature type="domain" description="Response regulatory" evidence="21">
    <location>
        <begin position="1058"/>
        <end position="1179"/>
    </location>
</feature>
<dbReference type="Pfam" id="PF00672">
    <property type="entry name" value="HAMP"/>
    <property type="match status" value="1"/>
</dbReference>
<dbReference type="NCBIfam" id="TIGR00229">
    <property type="entry name" value="sensory_box"/>
    <property type="match status" value="2"/>
</dbReference>
<feature type="domain" description="HPt" evidence="25">
    <location>
        <begin position="1364"/>
        <end position="1468"/>
    </location>
</feature>
<dbReference type="Gene3D" id="3.30.565.10">
    <property type="entry name" value="Histidine kinase-like ATPase, C-terminal domain"/>
    <property type="match status" value="1"/>
</dbReference>
<dbReference type="PROSITE" id="PS50109">
    <property type="entry name" value="HIS_KIN"/>
    <property type="match status" value="1"/>
</dbReference>
<dbReference type="InterPro" id="IPR003660">
    <property type="entry name" value="HAMP_dom"/>
</dbReference>
<dbReference type="CDD" id="cd17546">
    <property type="entry name" value="REC_hyHK_CKI1_RcsC-like"/>
    <property type="match status" value="2"/>
</dbReference>
<evidence type="ECO:0000256" key="11">
    <source>
        <dbReference type="ARBA" id="ARBA00022989"/>
    </source>
</evidence>
<dbReference type="InterPro" id="IPR013656">
    <property type="entry name" value="PAS_4"/>
</dbReference>
<dbReference type="InterPro" id="IPR013655">
    <property type="entry name" value="PAS_fold_3"/>
</dbReference>
<dbReference type="InterPro" id="IPR036641">
    <property type="entry name" value="HPT_dom_sf"/>
</dbReference>
<dbReference type="InterPro" id="IPR001789">
    <property type="entry name" value="Sig_transdc_resp-reg_receiver"/>
</dbReference>
<keyword evidence="9 26" id="KW-0418">Kinase</keyword>
<comment type="catalytic activity">
    <reaction evidence="1">
        <text>ATP + protein L-histidine = ADP + protein N-phospho-L-histidine.</text>
        <dbReference type="EC" id="2.7.13.3"/>
    </reaction>
</comment>
<dbReference type="Pfam" id="PF08448">
    <property type="entry name" value="PAS_4"/>
    <property type="match status" value="1"/>
</dbReference>
<evidence type="ECO:0000256" key="10">
    <source>
        <dbReference type="ARBA" id="ARBA00022840"/>
    </source>
</evidence>
<evidence type="ECO:0000259" key="23">
    <source>
        <dbReference type="PROSITE" id="PS50113"/>
    </source>
</evidence>
<feature type="domain" description="PAC" evidence="23">
    <location>
        <begin position="504"/>
        <end position="556"/>
    </location>
</feature>
<evidence type="ECO:0000256" key="2">
    <source>
        <dbReference type="ARBA" id="ARBA00004651"/>
    </source>
</evidence>
<feature type="domain" description="Histidine kinase" evidence="20">
    <location>
        <begin position="818"/>
        <end position="1039"/>
    </location>
</feature>
<name>A0A1S7LDW6_MAGMO</name>
<dbReference type="SMART" id="SM00304">
    <property type="entry name" value="HAMP"/>
    <property type="match status" value="1"/>
</dbReference>
<dbReference type="Gene3D" id="6.10.340.10">
    <property type="match status" value="1"/>
</dbReference>
<evidence type="ECO:0000256" key="13">
    <source>
        <dbReference type="ARBA" id="ARBA00023136"/>
    </source>
</evidence>
<dbReference type="GO" id="GO:0005886">
    <property type="term" value="C:plasma membrane"/>
    <property type="evidence" value="ECO:0007669"/>
    <property type="project" value="UniProtKB-SubCell"/>
</dbReference>
<dbReference type="PRINTS" id="PR00344">
    <property type="entry name" value="BCTRLSENSOR"/>
</dbReference>
<dbReference type="CDD" id="cd00088">
    <property type="entry name" value="HPT"/>
    <property type="match status" value="1"/>
</dbReference>
<dbReference type="SUPFAM" id="SSF55874">
    <property type="entry name" value="ATPase domain of HSP90 chaperone/DNA topoisomerase II/histidine kinase"/>
    <property type="match status" value="1"/>
</dbReference>
<dbReference type="EC" id="2.7.13.3" evidence="3"/>
<dbReference type="InterPro" id="IPR036890">
    <property type="entry name" value="HATPase_C_sf"/>
</dbReference>
<dbReference type="CDD" id="cd06225">
    <property type="entry name" value="HAMP"/>
    <property type="match status" value="1"/>
</dbReference>
<keyword evidence="10" id="KW-0067">ATP-binding</keyword>
<dbReference type="PROSITE" id="PS50894">
    <property type="entry name" value="HPT"/>
    <property type="match status" value="1"/>
</dbReference>
<dbReference type="PANTHER" id="PTHR45339">
    <property type="entry name" value="HYBRID SIGNAL TRANSDUCTION HISTIDINE KINASE J"/>
    <property type="match status" value="1"/>
</dbReference>
<feature type="transmembrane region" description="Helical" evidence="19">
    <location>
        <begin position="326"/>
        <end position="346"/>
    </location>
</feature>